<evidence type="ECO:0000256" key="7">
    <source>
        <dbReference type="SAM" id="Phobius"/>
    </source>
</evidence>
<dbReference type="InterPro" id="IPR019734">
    <property type="entry name" value="TPR_rpt"/>
</dbReference>
<feature type="repeat" description="TPR" evidence="6">
    <location>
        <begin position="764"/>
        <end position="797"/>
    </location>
</feature>
<dbReference type="Gene3D" id="1.25.40.10">
    <property type="entry name" value="Tetratricopeptide repeat domain"/>
    <property type="match status" value="1"/>
</dbReference>
<dbReference type="InterPro" id="IPR000917">
    <property type="entry name" value="Sulfatase_N"/>
</dbReference>
<name>A0ABW2Z476_9FLAO</name>
<dbReference type="PROSITE" id="PS50005">
    <property type="entry name" value="TPR"/>
    <property type="match status" value="1"/>
</dbReference>
<gene>
    <name evidence="9" type="ORF">ACFQZW_00060</name>
</gene>
<dbReference type="SMART" id="SM00028">
    <property type="entry name" value="TPR"/>
    <property type="match status" value="2"/>
</dbReference>
<dbReference type="PANTHER" id="PTHR47371:SF3">
    <property type="entry name" value="PHOSPHOGLYCEROL TRANSFERASE I"/>
    <property type="match status" value="1"/>
</dbReference>
<feature type="domain" description="Sulfatase N-terminal" evidence="8">
    <location>
        <begin position="246"/>
        <end position="533"/>
    </location>
</feature>
<evidence type="ECO:0000256" key="1">
    <source>
        <dbReference type="ARBA" id="ARBA00004651"/>
    </source>
</evidence>
<dbReference type="InterPro" id="IPR050448">
    <property type="entry name" value="OpgB/LTA_synthase_biosynth"/>
</dbReference>
<feature type="transmembrane region" description="Helical" evidence="7">
    <location>
        <begin position="164"/>
        <end position="182"/>
    </location>
</feature>
<comment type="caution">
    <text evidence="9">The sequence shown here is derived from an EMBL/GenBank/DDBJ whole genome shotgun (WGS) entry which is preliminary data.</text>
</comment>
<dbReference type="RefSeq" id="WP_386781247.1">
    <property type="nucleotide sequence ID" value="NZ_JBHTIC010000002.1"/>
</dbReference>
<dbReference type="Proteomes" id="UP001597032">
    <property type="component" value="Unassembled WGS sequence"/>
</dbReference>
<keyword evidence="6" id="KW-0802">TPR repeat</keyword>
<comment type="subcellular location">
    <subcellularLocation>
        <location evidence="1">Cell membrane</location>
        <topology evidence="1">Multi-pass membrane protein</topology>
    </subcellularLocation>
</comment>
<dbReference type="EMBL" id="JBHTIC010000002">
    <property type="protein sequence ID" value="MFD0760467.1"/>
    <property type="molecule type" value="Genomic_DNA"/>
</dbReference>
<dbReference type="Pfam" id="PF00884">
    <property type="entry name" value="Sulfatase"/>
    <property type="match status" value="1"/>
</dbReference>
<dbReference type="InterPro" id="IPR011990">
    <property type="entry name" value="TPR-like_helical_dom_sf"/>
</dbReference>
<evidence type="ECO:0000313" key="9">
    <source>
        <dbReference type="EMBL" id="MFD0760467.1"/>
    </source>
</evidence>
<evidence type="ECO:0000313" key="10">
    <source>
        <dbReference type="Proteomes" id="UP001597032"/>
    </source>
</evidence>
<protein>
    <submittedName>
        <fullName evidence="9">Sulfatase-like hydrolase/transferase</fullName>
    </submittedName>
</protein>
<keyword evidence="2" id="KW-1003">Cell membrane</keyword>
<sequence length="808" mass="93543">MRFEILTKGVNKNIYLILSLIVTFWMLSLYEVYMTISNGIEISNIGTHIAFKFINDFWTGLIIGLILLPFQLLISFLFKRTGILFFKIIFIIVVISQYALVKYSLTTLLNLGGDLLGYSFNDIKLTVATSKEVSILSSIQIFIFPVLFIVSYYLLKKSINKSQSVILLLVFAIFLGSFKLVIPKLSEDAYKNKISFLATDIIRVQREKSRINSYNLSSRNDYPFLKPNNQTTDVLSPFFNSGVDKPNIAFLIVEGLGSEFMDDNKYSGFTPFIDSLITKSLYWENFLSTTGRTFGVLPSLMGSLPFGENGFLELKNTPSHISLISVLKANGYTTSFYSGDNSSFDRKINFLEYNGIDNVIDKSKFGNEYISTKENEGGFSWGFPDKEMFKKTLKTFDNLKLPRLDILMTLTNHEPFEFPSKEKYFTKIDSILNSSNHVKIEDEEVNTYKEIFAALLYTDDAIKNFITTYKERPEFNNTIFIITGDHRLIPITQKDKLCRFHVPLLIYSPMLKKAERFKSISSHFNVAPSLLAYLMNNYKFTRMDEISWMGKNLDTAKQFRNIHQIPLMRYKGNINDFVYKEYILSDEKLYEINENMGLNNIIDDQLLKTVSDSLSEFKKLNAYVTSQNKIFPDSLNIYIVPKLEFTSEQTAEIEKLTKDLNFDEIFNLARNLAFDKKYIKARLLCDYILNELPNHADARTLKGRTLAWEGNYEEAEKELLNVIKRAPYYYDCYLALLDLYWWSEKDEKSIEIAKIAYNNELDNSEISFKLAKAYQRLNNTDKAIKIMDSLVNLYPENITYQSYKQSLN</sequence>
<evidence type="ECO:0000256" key="5">
    <source>
        <dbReference type="ARBA" id="ARBA00023136"/>
    </source>
</evidence>
<feature type="transmembrane region" description="Helical" evidence="7">
    <location>
        <begin position="12"/>
        <end position="30"/>
    </location>
</feature>
<keyword evidence="10" id="KW-1185">Reference proteome</keyword>
<evidence type="ECO:0000256" key="4">
    <source>
        <dbReference type="ARBA" id="ARBA00022989"/>
    </source>
</evidence>
<dbReference type="InterPro" id="IPR017850">
    <property type="entry name" value="Alkaline_phosphatase_core_sf"/>
</dbReference>
<feature type="transmembrane region" description="Helical" evidence="7">
    <location>
        <begin position="84"/>
        <end position="101"/>
    </location>
</feature>
<keyword evidence="3 7" id="KW-0812">Transmembrane</keyword>
<evidence type="ECO:0000259" key="8">
    <source>
        <dbReference type="Pfam" id="PF00884"/>
    </source>
</evidence>
<proteinExistence type="predicted"/>
<dbReference type="CDD" id="cd16015">
    <property type="entry name" value="LTA_synthase"/>
    <property type="match status" value="1"/>
</dbReference>
<organism evidence="9 10">
    <name type="scientific">Lutibacter aestuarii</name>
    <dbReference type="NCBI Taxonomy" id="861111"/>
    <lineage>
        <taxon>Bacteria</taxon>
        <taxon>Pseudomonadati</taxon>
        <taxon>Bacteroidota</taxon>
        <taxon>Flavobacteriia</taxon>
        <taxon>Flavobacteriales</taxon>
        <taxon>Flavobacteriaceae</taxon>
        <taxon>Lutibacter</taxon>
    </lineage>
</organism>
<dbReference type="PANTHER" id="PTHR47371">
    <property type="entry name" value="LIPOTEICHOIC ACID SYNTHASE"/>
    <property type="match status" value="1"/>
</dbReference>
<keyword evidence="4 7" id="KW-1133">Transmembrane helix</keyword>
<feature type="transmembrane region" description="Helical" evidence="7">
    <location>
        <begin position="57"/>
        <end position="77"/>
    </location>
</feature>
<dbReference type="Gene3D" id="3.40.720.10">
    <property type="entry name" value="Alkaline Phosphatase, subunit A"/>
    <property type="match status" value="1"/>
</dbReference>
<accession>A0ABW2Z476</accession>
<evidence type="ECO:0000256" key="3">
    <source>
        <dbReference type="ARBA" id="ARBA00022692"/>
    </source>
</evidence>
<dbReference type="SUPFAM" id="SSF53649">
    <property type="entry name" value="Alkaline phosphatase-like"/>
    <property type="match status" value="1"/>
</dbReference>
<evidence type="ECO:0000256" key="6">
    <source>
        <dbReference type="PROSITE-ProRule" id="PRU00339"/>
    </source>
</evidence>
<dbReference type="Pfam" id="PF13174">
    <property type="entry name" value="TPR_6"/>
    <property type="match status" value="1"/>
</dbReference>
<evidence type="ECO:0000256" key="2">
    <source>
        <dbReference type="ARBA" id="ARBA00022475"/>
    </source>
</evidence>
<dbReference type="SUPFAM" id="SSF48452">
    <property type="entry name" value="TPR-like"/>
    <property type="match status" value="1"/>
</dbReference>
<keyword evidence="5 7" id="KW-0472">Membrane</keyword>
<reference evidence="10" key="1">
    <citation type="journal article" date="2019" name="Int. J. Syst. Evol. Microbiol.">
        <title>The Global Catalogue of Microorganisms (GCM) 10K type strain sequencing project: providing services to taxonomists for standard genome sequencing and annotation.</title>
        <authorList>
            <consortium name="The Broad Institute Genomics Platform"/>
            <consortium name="The Broad Institute Genome Sequencing Center for Infectious Disease"/>
            <person name="Wu L."/>
            <person name="Ma J."/>
        </authorList>
    </citation>
    <scope>NUCLEOTIDE SEQUENCE [LARGE SCALE GENOMIC DNA]</scope>
    <source>
        <strain evidence="10">CCUG 60022</strain>
    </source>
</reference>
<feature type="transmembrane region" description="Helical" evidence="7">
    <location>
        <begin position="135"/>
        <end position="155"/>
    </location>
</feature>